<feature type="domain" description="HotDog ACOT-type" evidence="4">
    <location>
        <begin position="5"/>
        <end position="117"/>
    </location>
</feature>
<evidence type="ECO:0000313" key="5">
    <source>
        <dbReference type="EMBL" id="QES89968.1"/>
    </source>
</evidence>
<keyword evidence="2 3" id="KW-0378">Hydrolase</keyword>
<dbReference type="PANTHER" id="PTHR11049">
    <property type="entry name" value="ACYL COENZYME A THIOESTER HYDROLASE"/>
    <property type="match status" value="1"/>
</dbReference>
<evidence type="ECO:0000313" key="6">
    <source>
        <dbReference type="Proteomes" id="UP000292424"/>
    </source>
</evidence>
<dbReference type="Proteomes" id="UP000292424">
    <property type="component" value="Chromosome"/>
</dbReference>
<dbReference type="OrthoDB" id="9801856at2"/>
<reference evidence="5 6" key="1">
    <citation type="submission" date="2019-09" db="EMBL/GenBank/DDBJ databases">
        <title>Complete genome sequence of Arachidicoccus sp. B3-10 isolated from apple orchard soil.</title>
        <authorList>
            <person name="Kim H.S."/>
            <person name="Han K.-I."/>
            <person name="Suh M.K."/>
            <person name="Lee K.C."/>
            <person name="Eom M.K."/>
            <person name="Kim J.-S."/>
            <person name="Kang S.W."/>
            <person name="Sin Y."/>
            <person name="Lee J.-S."/>
        </authorList>
    </citation>
    <scope>NUCLEOTIDE SEQUENCE [LARGE SCALE GENOMIC DNA]</scope>
    <source>
        <strain evidence="5 6">B3-10</strain>
    </source>
</reference>
<protein>
    <submittedName>
        <fullName evidence="5">Acyl-CoA thioesterase</fullName>
    </submittedName>
</protein>
<dbReference type="InterPro" id="IPR006683">
    <property type="entry name" value="Thioestr_dom"/>
</dbReference>
<dbReference type="RefSeq" id="WP_131330924.1">
    <property type="nucleotide sequence ID" value="NZ_CP044016.1"/>
</dbReference>
<dbReference type="InterPro" id="IPR040170">
    <property type="entry name" value="Cytosol_ACT"/>
</dbReference>
<dbReference type="GO" id="GO:0052816">
    <property type="term" value="F:long-chain fatty acyl-CoA hydrolase activity"/>
    <property type="evidence" value="ECO:0007669"/>
    <property type="project" value="TreeGrafter"/>
</dbReference>
<sequence length="160" mass="17829">MKKENTNELVFRFLSEPSDVNFGGKVHGGAVMKWIDQAGYACAANWSESYCVTVYVGGIQFYKPIAIGDLIEIKSKIIYTGKTSMHVGIDVYAGKPQSKEYVQTTHCVIVFVAVNENGAPIPVKKWTPETISDKSLEAYALRLMDLRKSIDDEMKKQGKI</sequence>
<dbReference type="Gene3D" id="3.10.129.10">
    <property type="entry name" value="Hotdog Thioesterase"/>
    <property type="match status" value="1"/>
</dbReference>
<dbReference type="PROSITE" id="PS51770">
    <property type="entry name" value="HOTDOG_ACOT"/>
    <property type="match status" value="1"/>
</dbReference>
<dbReference type="AlphaFoldDB" id="A0A5P2G5L1"/>
<evidence type="ECO:0000259" key="4">
    <source>
        <dbReference type="PROSITE" id="PS51770"/>
    </source>
</evidence>
<keyword evidence="6" id="KW-1185">Reference proteome</keyword>
<dbReference type="SUPFAM" id="SSF54637">
    <property type="entry name" value="Thioesterase/thiol ester dehydrase-isomerase"/>
    <property type="match status" value="1"/>
</dbReference>
<dbReference type="EMBL" id="CP044016">
    <property type="protein sequence ID" value="QES89968.1"/>
    <property type="molecule type" value="Genomic_DNA"/>
</dbReference>
<dbReference type="PANTHER" id="PTHR11049:SF16">
    <property type="entry name" value="PROTEIN VDLD"/>
    <property type="match status" value="1"/>
</dbReference>
<dbReference type="GO" id="GO:0006637">
    <property type="term" value="P:acyl-CoA metabolic process"/>
    <property type="evidence" value="ECO:0007669"/>
    <property type="project" value="TreeGrafter"/>
</dbReference>
<evidence type="ECO:0000256" key="1">
    <source>
        <dbReference type="ARBA" id="ARBA00010458"/>
    </source>
</evidence>
<dbReference type="InterPro" id="IPR029069">
    <property type="entry name" value="HotDog_dom_sf"/>
</dbReference>
<accession>A0A5P2G5L1</accession>
<dbReference type="KEGG" id="arac:E0W69_015310"/>
<evidence type="ECO:0000256" key="2">
    <source>
        <dbReference type="ARBA" id="ARBA00022801"/>
    </source>
</evidence>
<evidence type="ECO:0000256" key="3">
    <source>
        <dbReference type="PROSITE-ProRule" id="PRU01106"/>
    </source>
</evidence>
<dbReference type="CDD" id="cd03442">
    <property type="entry name" value="BFIT_BACH"/>
    <property type="match status" value="1"/>
</dbReference>
<gene>
    <name evidence="5" type="ORF">E0W69_015310</name>
</gene>
<dbReference type="Pfam" id="PF03061">
    <property type="entry name" value="4HBT"/>
    <property type="match status" value="1"/>
</dbReference>
<dbReference type="GO" id="GO:0005829">
    <property type="term" value="C:cytosol"/>
    <property type="evidence" value="ECO:0007669"/>
    <property type="project" value="TreeGrafter"/>
</dbReference>
<proteinExistence type="inferred from homology"/>
<name>A0A5P2G5L1_9BACT</name>
<dbReference type="InterPro" id="IPR033120">
    <property type="entry name" value="HOTDOG_ACOT"/>
</dbReference>
<comment type="similarity">
    <text evidence="1">Belongs to the acyl coenzyme A hydrolase family.</text>
</comment>
<organism evidence="5 6">
    <name type="scientific">Rhizosphaericola mali</name>
    <dbReference type="NCBI Taxonomy" id="2545455"/>
    <lineage>
        <taxon>Bacteria</taxon>
        <taxon>Pseudomonadati</taxon>
        <taxon>Bacteroidota</taxon>
        <taxon>Chitinophagia</taxon>
        <taxon>Chitinophagales</taxon>
        <taxon>Chitinophagaceae</taxon>
        <taxon>Rhizosphaericola</taxon>
    </lineage>
</organism>